<organism evidence="2 3">
    <name type="scientific">Nocardioides baekrokdamisoli</name>
    <dbReference type="NCBI Taxonomy" id="1804624"/>
    <lineage>
        <taxon>Bacteria</taxon>
        <taxon>Bacillati</taxon>
        <taxon>Actinomycetota</taxon>
        <taxon>Actinomycetes</taxon>
        <taxon>Propionibacteriales</taxon>
        <taxon>Nocardioidaceae</taxon>
        <taxon>Nocardioides</taxon>
    </lineage>
</organism>
<dbReference type="EMBL" id="AP019307">
    <property type="protein sequence ID" value="BBH18279.1"/>
    <property type="molecule type" value="Genomic_DNA"/>
</dbReference>
<keyword evidence="1" id="KW-1133">Transmembrane helix</keyword>
<feature type="transmembrane region" description="Helical" evidence="1">
    <location>
        <begin position="35"/>
        <end position="55"/>
    </location>
</feature>
<protein>
    <submittedName>
        <fullName evidence="2">Uncharacterized protein</fullName>
    </submittedName>
</protein>
<evidence type="ECO:0000313" key="3">
    <source>
        <dbReference type="Proteomes" id="UP000271573"/>
    </source>
</evidence>
<dbReference type="Proteomes" id="UP000271573">
    <property type="component" value="Chromosome"/>
</dbReference>
<dbReference type="RefSeq" id="WP_125569606.1">
    <property type="nucleotide sequence ID" value="NZ_AP019307.1"/>
</dbReference>
<reference evidence="2 3" key="1">
    <citation type="submission" date="2018-11" db="EMBL/GenBank/DDBJ databases">
        <title>Complete genome sequence of Nocardioides baekrokdamisoli strain KCTC 39748.</title>
        <authorList>
            <person name="Kang S.W."/>
            <person name="Lee K.C."/>
            <person name="Kim K.K."/>
            <person name="Kim J.S."/>
            <person name="Kim D.S."/>
            <person name="Ko S.H."/>
            <person name="Yang S.H."/>
            <person name="Shin Y.K."/>
            <person name="Lee J.S."/>
        </authorList>
    </citation>
    <scope>NUCLEOTIDE SEQUENCE [LARGE SCALE GENOMIC DNA]</scope>
    <source>
        <strain evidence="2 3">KCTC 39748</strain>
    </source>
</reference>
<gene>
    <name evidence="2" type="ORF">Back2_25660</name>
</gene>
<sequence length="60" mass="5947">MRIVGPLIAVVMIVAGAYVAFAGMGWIGTGHKSSGAANGGALLSGLGVALAITVLKRPKR</sequence>
<accession>A0A3G9J5L0</accession>
<name>A0A3G9J5L0_9ACTN</name>
<dbReference type="KEGG" id="nbe:Back2_25660"/>
<evidence type="ECO:0000313" key="2">
    <source>
        <dbReference type="EMBL" id="BBH18279.1"/>
    </source>
</evidence>
<evidence type="ECO:0000256" key="1">
    <source>
        <dbReference type="SAM" id="Phobius"/>
    </source>
</evidence>
<feature type="transmembrane region" description="Helical" evidence="1">
    <location>
        <begin position="7"/>
        <end position="29"/>
    </location>
</feature>
<keyword evidence="1" id="KW-0472">Membrane</keyword>
<keyword evidence="1" id="KW-0812">Transmembrane</keyword>
<keyword evidence="3" id="KW-1185">Reference proteome</keyword>
<proteinExistence type="predicted"/>
<dbReference type="AlphaFoldDB" id="A0A3G9J5L0"/>